<sequence length="280" mass="32389">MAKDPIQQLNAVRNKWMRVTGYPPKVSFVKMCLPDFGYFNFENISHWRKAIDLFQNKYIKSKKHLLLRPLTPARQEWVKTTGLKASLQSVIEVLPECKFPLKTERDWFLVTSLYVQRYPEKVLSQDSTVKVIKEEYEVIQTKPLNKTPHDFQKLQPIAKPLPVLQPSTQFVSPSPLKDPAEQRMSDSLAGILGGIREAHNPSGRVDVLTKLYVIEVKKAANWKHGIGQALVYQFYYPDKKPVLFLFGEDVGLYRNIAREHCHRLGVIFREESHFALQGKQ</sequence>
<evidence type="ECO:0008006" key="3">
    <source>
        <dbReference type="Google" id="ProtNLM"/>
    </source>
</evidence>
<organism evidence="1 2">
    <name type="scientific">Nostoc paludosum FACHB-159</name>
    <dbReference type="NCBI Taxonomy" id="2692908"/>
    <lineage>
        <taxon>Bacteria</taxon>
        <taxon>Bacillati</taxon>
        <taxon>Cyanobacteriota</taxon>
        <taxon>Cyanophyceae</taxon>
        <taxon>Nostocales</taxon>
        <taxon>Nostocaceae</taxon>
        <taxon>Nostoc</taxon>
    </lineage>
</organism>
<accession>A0ABR8KJG6</accession>
<gene>
    <name evidence="1" type="ORF">H6H03_38695</name>
</gene>
<protein>
    <recommendedName>
        <fullName evidence="3">Restriction endonuclease</fullName>
    </recommendedName>
</protein>
<dbReference type="RefSeq" id="WP_190960191.1">
    <property type="nucleotide sequence ID" value="NZ_JACJTU010000107.1"/>
</dbReference>
<evidence type="ECO:0000313" key="2">
    <source>
        <dbReference type="Proteomes" id="UP000637383"/>
    </source>
</evidence>
<reference evidence="1 2" key="1">
    <citation type="journal article" date="2020" name="ISME J.">
        <title>Comparative genomics reveals insights into cyanobacterial evolution and habitat adaptation.</title>
        <authorList>
            <person name="Chen M.Y."/>
            <person name="Teng W.K."/>
            <person name="Zhao L."/>
            <person name="Hu C.X."/>
            <person name="Zhou Y.K."/>
            <person name="Han B.P."/>
            <person name="Song L.R."/>
            <person name="Shu W.S."/>
        </authorList>
    </citation>
    <scope>NUCLEOTIDE SEQUENCE [LARGE SCALE GENOMIC DNA]</scope>
    <source>
        <strain evidence="1 2">FACHB-159</strain>
    </source>
</reference>
<dbReference type="EMBL" id="JACJTU010000107">
    <property type="protein sequence ID" value="MBD2739712.1"/>
    <property type="molecule type" value="Genomic_DNA"/>
</dbReference>
<dbReference type="Proteomes" id="UP000637383">
    <property type="component" value="Unassembled WGS sequence"/>
</dbReference>
<comment type="caution">
    <text evidence="1">The sequence shown here is derived from an EMBL/GenBank/DDBJ whole genome shotgun (WGS) entry which is preliminary data.</text>
</comment>
<name>A0ABR8KJG6_9NOSO</name>
<proteinExistence type="predicted"/>
<evidence type="ECO:0000313" key="1">
    <source>
        <dbReference type="EMBL" id="MBD2739712.1"/>
    </source>
</evidence>
<keyword evidence="2" id="KW-1185">Reference proteome</keyword>